<keyword evidence="2 5" id="KW-0812">Transmembrane</keyword>
<evidence type="ECO:0000256" key="4">
    <source>
        <dbReference type="ARBA" id="ARBA00023136"/>
    </source>
</evidence>
<dbReference type="EMBL" id="JBFXLS010000002">
    <property type="protein sequence ID" value="KAL2834400.1"/>
    <property type="molecule type" value="Genomic_DNA"/>
</dbReference>
<dbReference type="Proteomes" id="UP001610335">
    <property type="component" value="Unassembled WGS sequence"/>
</dbReference>
<evidence type="ECO:0008006" key="8">
    <source>
        <dbReference type="Google" id="ProtNLM"/>
    </source>
</evidence>
<evidence type="ECO:0000256" key="5">
    <source>
        <dbReference type="SAM" id="Phobius"/>
    </source>
</evidence>
<dbReference type="Pfam" id="PF04193">
    <property type="entry name" value="PQ-loop"/>
    <property type="match status" value="1"/>
</dbReference>
<evidence type="ECO:0000313" key="7">
    <source>
        <dbReference type="Proteomes" id="UP001610335"/>
    </source>
</evidence>
<protein>
    <recommendedName>
        <fullName evidence="8">Integral membrane protein</fullName>
    </recommendedName>
</protein>
<organism evidence="6 7">
    <name type="scientific">Aspergillus cavernicola</name>
    <dbReference type="NCBI Taxonomy" id="176166"/>
    <lineage>
        <taxon>Eukaryota</taxon>
        <taxon>Fungi</taxon>
        <taxon>Dikarya</taxon>
        <taxon>Ascomycota</taxon>
        <taxon>Pezizomycotina</taxon>
        <taxon>Eurotiomycetes</taxon>
        <taxon>Eurotiomycetidae</taxon>
        <taxon>Eurotiales</taxon>
        <taxon>Aspergillaceae</taxon>
        <taxon>Aspergillus</taxon>
        <taxon>Aspergillus subgen. Nidulantes</taxon>
    </lineage>
</organism>
<keyword evidence="7" id="KW-1185">Reference proteome</keyword>
<comment type="caution">
    <text evidence="6">The sequence shown here is derived from an EMBL/GenBank/DDBJ whole genome shotgun (WGS) entry which is preliminary data.</text>
</comment>
<dbReference type="InterPro" id="IPR006603">
    <property type="entry name" value="PQ-loop_rpt"/>
</dbReference>
<feature type="transmembrane region" description="Helical" evidence="5">
    <location>
        <begin position="237"/>
        <end position="261"/>
    </location>
</feature>
<evidence type="ECO:0000256" key="3">
    <source>
        <dbReference type="ARBA" id="ARBA00022989"/>
    </source>
</evidence>
<accession>A0ABR4J2X8</accession>
<reference evidence="6 7" key="1">
    <citation type="submission" date="2024-07" db="EMBL/GenBank/DDBJ databases">
        <title>Section-level genome sequencing and comparative genomics of Aspergillus sections Usti and Cavernicolus.</title>
        <authorList>
            <consortium name="Lawrence Berkeley National Laboratory"/>
            <person name="Nybo J.L."/>
            <person name="Vesth T.C."/>
            <person name="Theobald S."/>
            <person name="Frisvad J.C."/>
            <person name="Larsen T.O."/>
            <person name="Kjaerboelling I."/>
            <person name="Rothschild-Mancinelli K."/>
            <person name="Lyhne E.K."/>
            <person name="Kogle M.E."/>
            <person name="Barry K."/>
            <person name="Clum A."/>
            <person name="Na H."/>
            <person name="Ledsgaard L."/>
            <person name="Lin J."/>
            <person name="Lipzen A."/>
            <person name="Kuo A."/>
            <person name="Riley R."/>
            <person name="Mondo S."/>
            <person name="LaButti K."/>
            <person name="Haridas S."/>
            <person name="Pangalinan J."/>
            <person name="Salamov A.A."/>
            <person name="Simmons B.A."/>
            <person name="Magnuson J.K."/>
            <person name="Chen J."/>
            <person name="Drula E."/>
            <person name="Henrissat B."/>
            <person name="Wiebenga A."/>
            <person name="Lubbers R.J."/>
            <person name="Gomes A.C."/>
            <person name="Makela M.R."/>
            <person name="Stajich J."/>
            <person name="Grigoriev I.V."/>
            <person name="Mortensen U.H."/>
            <person name="De vries R.P."/>
            <person name="Baker S.E."/>
            <person name="Andersen M.R."/>
        </authorList>
    </citation>
    <scope>NUCLEOTIDE SEQUENCE [LARGE SCALE GENOMIC DNA]</scope>
    <source>
        <strain evidence="6 7">CBS 600.67</strain>
    </source>
</reference>
<name>A0ABR4J2X8_9EURO</name>
<evidence type="ECO:0000256" key="1">
    <source>
        <dbReference type="ARBA" id="ARBA00004141"/>
    </source>
</evidence>
<feature type="transmembrane region" description="Helical" evidence="5">
    <location>
        <begin position="84"/>
        <end position="105"/>
    </location>
</feature>
<feature type="transmembrane region" description="Helical" evidence="5">
    <location>
        <begin position="155"/>
        <end position="174"/>
    </location>
</feature>
<proteinExistence type="predicted"/>
<evidence type="ECO:0000313" key="6">
    <source>
        <dbReference type="EMBL" id="KAL2834400.1"/>
    </source>
</evidence>
<comment type="subcellular location">
    <subcellularLocation>
        <location evidence="1">Membrane</location>
        <topology evidence="1">Multi-pass membrane protein</topology>
    </subcellularLocation>
</comment>
<feature type="transmembrane region" description="Helical" evidence="5">
    <location>
        <begin position="117"/>
        <end position="135"/>
    </location>
</feature>
<keyword evidence="4 5" id="KW-0472">Membrane</keyword>
<keyword evidence="3 5" id="KW-1133">Transmembrane helix</keyword>
<dbReference type="Gene3D" id="1.20.1280.290">
    <property type="match status" value="1"/>
</dbReference>
<feature type="transmembrane region" description="Helical" evidence="5">
    <location>
        <begin position="195"/>
        <end position="217"/>
    </location>
</feature>
<sequence length="283" mass="31213">MEYTEAPNSLRITLLVLSALSFLPQLQRIWSQKTSAGISISYVLLNLIVATEQFTIIFLLMISAPEATSNFTHDPLSTGDWLNFAQISSVLGLFLVLFSICLYYRPSGCSARGYIKVYTAYLFISVIPELCDLIAGTPNNTDWPQTDYRQGFAGTHGLILNPLITILGIISALCQTPQIWHHAENPESNSSSFSLIGLATQSVVFTLVAISWVWRVVYTPEPGFRIGPDWLEWFWGYGWPVVDSAVFAGVQGGLFGCVLYCRRKGRGEGSAVGGETEPLLRGD</sequence>
<gene>
    <name evidence="6" type="ORF">BDW59DRAFT_156332</name>
</gene>
<feature type="transmembrane region" description="Helical" evidence="5">
    <location>
        <begin position="42"/>
        <end position="64"/>
    </location>
</feature>
<evidence type="ECO:0000256" key="2">
    <source>
        <dbReference type="ARBA" id="ARBA00022692"/>
    </source>
</evidence>